<dbReference type="EMBL" id="JARHTQ010000001">
    <property type="protein sequence ID" value="MDF2254183.1"/>
    <property type="molecule type" value="Genomic_DNA"/>
</dbReference>
<dbReference type="InterPro" id="IPR011335">
    <property type="entry name" value="Restrct_endonuc-II-like"/>
</dbReference>
<dbReference type="InterPro" id="IPR012296">
    <property type="entry name" value="Nuclease_put_TT1808"/>
</dbReference>
<gene>
    <name evidence="2" type="ORF">P2L57_00120</name>
</gene>
<dbReference type="CDD" id="cd06260">
    <property type="entry name" value="DUF820-like"/>
    <property type="match status" value="1"/>
</dbReference>
<dbReference type="SUPFAM" id="SSF52980">
    <property type="entry name" value="Restriction endonuclease-like"/>
    <property type="match status" value="1"/>
</dbReference>
<accession>A0ABT5YRG2</accession>
<keyword evidence="3" id="KW-1185">Reference proteome</keyword>
<proteinExistence type="predicted"/>
<dbReference type="GO" id="GO:0004519">
    <property type="term" value="F:endonuclease activity"/>
    <property type="evidence" value="ECO:0007669"/>
    <property type="project" value="UniProtKB-KW"/>
</dbReference>
<name>A0ABT5YRG2_9ACTN</name>
<keyword evidence="2" id="KW-0378">Hydrolase</keyword>
<evidence type="ECO:0000313" key="3">
    <source>
        <dbReference type="Proteomes" id="UP001220022"/>
    </source>
</evidence>
<evidence type="ECO:0000259" key="1">
    <source>
        <dbReference type="Pfam" id="PF05685"/>
    </source>
</evidence>
<dbReference type="Gene3D" id="3.90.1570.10">
    <property type="entry name" value="tt1808, chain A"/>
    <property type="match status" value="1"/>
</dbReference>
<dbReference type="PANTHER" id="PTHR35400:SF3">
    <property type="entry name" value="SLL1072 PROTEIN"/>
    <property type="match status" value="1"/>
</dbReference>
<protein>
    <submittedName>
        <fullName evidence="2">Uma2 family endonuclease</fullName>
    </submittedName>
</protein>
<evidence type="ECO:0000313" key="2">
    <source>
        <dbReference type="EMBL" id="MDF2254183.1"/>
    </source>
</evidence>
<keyword evidence="2" id="KW-0540">Nuclease</keyword>
<dbReference type="InterPro" id="IPR008538">
    <property type="entry name" value="Uma2"/>
</dbReference>
<feature type="domain" description="Putative restriction endonuclease" evidence="1">
    <location>
        <begin position="20"/>
        <end position="162"/>
    </location>
</feature>
<keyword evidence="2" id="KW-0255">Endonuclease</keyword>
<dbReference type="Pfam" id="PF05685">
    <property type="entry name" value="Uma2"/>
    <property type="match status" value="1"/>
</dbReference>
<sequence>MSILDDLRANPHADIKTEGYVIDVVDGRVIMTPQGPDRDDTIFDVRSQIRDQYGKSVKTASDVFVDFPGETSFAPDVAILDADAVRHGNRYVCTNVLAAVEFVSVENDVNDYVTKVAKYGRFGIATYLIIDPFKQVCTLLEGPTPTGYAERTEIPFGEHVELRLADGRSIDIDTSDFPDRKAK</sequence>
<dbReference type="RefSeq" id="WP_275806259.1">
    <property type="nucleotide sequence ID" value="NZ_BAAANM010000026.1"/>
</dbReference>
<organism evidence="2 3">
    <name type="scientific">Streptantibioticus ferralitis</name>
    <dbReference type="NCBI Taxonomy" id="236510"/>
    <lineage>
        <taxon>Bacteria</taxon>
        <taxon>Bacillati</taxon>
        <taxon>Actinomycetota</taxon>
        <taxon>Actinomycetes</taxon>
        <taxon>Kitasatosporales</taxon>
        <taxon>Streptomycetaceae</taxon>
        <taxon>Streptantibioticus</taxon>
    </lineage>
</organism>
<dbReference type="Proteomes" id="UP001220022">
    <property type="component" value="Unassembled WGS sequence"/>
</dbReference>
<dbReference type="PANTHER" id="PTHR35400">
    <property type="entry name" value="SLR1083 PROTEIN"/>
    <property type="match status" value="1"/>
</dbReference>
<comment type="caution">
    <text evidence="2">The sequence shown here is derived from an EMBL/GenBank/DDBJ whole genome shotgun (WGS) entry which is preliminary data.</text>
</comment>
<reference evidence="2 3" key="1">
    <citation type="submission" date="2023-03" db="EMBL/GenBank/DDBJ databases">
        <title>Draft genome sequence of type strain Streptomyces ferralitis JCM 14344.</title>
        <authorList>
            <person name="Klaysubun C."/>
            <person name="Duangmal K."/>
        </authorList>
    </citation>
    <scope>NUCLEOTIDE SEQUENCE [LARGE SCALE GENOMIC DNA]</scope>
    <source>
        <strain evidence="2 3">JCM 14344</strain>
    </source>
</reference>